<keyword evidence="2" id="KW-0547">Nucleotide-binding</keyword>
<dbReference type="PANTHER" id="PTHR11070">
    <property type="entry name" value="UVRD / RECB / PCRA DNA HELICASE FAMILY MEMBER"/>
    <property type="match status" value="1"/>
</dbReference>
<feature type="domain" description="UvrD-like helicase C-terminal" evidence="15">
    <location>
        <begin position="18"/>
        <end position="298"/>
    </location>
</feature>
<feature type="region of interest" description="Disordered" evidence="14">
    <location>
        <begin position="389"/>
        <end position="411"/>
    </location>
</feature>
<dbReference type="GO" id="GO:0003677">
    <property type="term" value="F:DNA binding"/>
    <property type="evidence" value="ECO:0007669"/>
    <property type="project" value="UniProtKB-KW"/>
</dbReference>
<dbReference type="PANTHER" id="PTHR11070:SF2">
    <property type="entry name" value="ATP-DEPENDENT DNA HELICASE SRS2"/>
    <property type="match status" value="1"/>
</dbReference>
<dbReference type="GO" id="GO:0005524">
    <property type="term" value="F:ATP binding"/>
    <property type="evidence" value="ECO:0007669"/>
    <property type="project" value="UniProtKB-KW"/>
</dbReference>
<evidence type="ECO:0000256" key="10">
    <source>
        <dbReference type="ARBA" id="ARBA00034617"/>
    </source>
</evidence>
<dbReference type="FunFam" id="3.40.50.300:FF:001201">
    <property type="entry name" value="ATP-dependent DNA helicase UvrD2"/>
    <property type="match status" value="1"/>
</dbReference>
<dbReference type="CDD" id="cd18807">
    <property type="entry name" value="SF1_C_UvrD"/>
    <property type="match status" value="1"/>
</dbReference>
<dbReference type="FunFam" id="1.10.486.10:FF:000003">
    <property type="entry name" value="ATP-dependent DNA helicase"/>
    <property type="match status" value="1"/>
</dbReference>
<comment type="catalytic activity">
    <reaction evidence="10">
        <text>Couples ATP hydrolysis with the unwinding of duplex DNA by translocating in the 3'-5' direction.</text>
        <dbReference type="EC" id="5.6.2.4"/>
    </reaction>
</comment>
<dbReference type="InterPro" id="IPR014017">
    <property type="entry name" value="DNA_helicase_UvrD-like_C"/>
</dbReference>
<dbReference type="Pfam" id="PF21196">
    <property type="entry name" value="PcrA_UvrD_tudor"/>
    <property type="match status" value="1"/>
</dbReference>
<dbReference type="InterPro" id="IPR027417">
    <property type="entry name" value="P-loop_NTPase"/>
</dbReference>
<dbReference type="GO" id="GO:0005829">
    <property type="term" value="C:cytosol"/>
    <property type="evidence" value="ECO:0007669"/>
    <property type="project" value="TreeGrafter"/>
</dbReference>
<evidence type="ECO:0000256" key="5">
    <source>
        <dbReference type="ARBA" id="ARBA00022806"/>
    </source>
</evidence>
<reference evidence="16" key="1">
    <citation type="submission" date="2020-01" db="EMBL/GenBank/DDBJ databases">
        <authorList>
            <person name="Meier V. D."/>
            <person name="Meier V D."/>
        </authorList>
    </citation>
    <scope>NUCLEOTIDE SEQUENCE</scope>
    <source>
        <strain evidence="16">HLG_WM_MAG_08</strain>
    </source>
</reference>
<evidence type="ECO:0000256" key="4">
    <source>
        <dbReference type="ARBA" id="ARBA00022801"/>
    </source>
</evidence>
<evidence type="ECO:0000256" key="11">
    <source>
        <dbReference type="ARBA" id="ARBA00034808"/>
    </source>
</evidence>
<evidence type="ECO:0000259" key="15">
    <source>
        <dbReference type="PROSITE" id="PS51217"/>
    </source>
</evidence>
<evidence type="ECO:0000313" key="16">
    <source>
        <dbReference type="EMBL" id="CAA6810433.1"/>
    </source>
</evidence>
<sequence>DFPDCETVRLEQNYRSSGNILKAANALIDHNMGRLGKKLWTDDSEGEKLHLYAAFNELDEARYIAGRIKQWVDSGNMRSDIAILYRSNAQSRVFESTFNENGIPYRVYGGQRFFERAEIKDALAYLRLSVNPADDASFERIVNHPPRGIGERTVEMLRQIARAEQRSMWEVAAEAVGSGEFTARASGAIGRFIELVKQMNEESNGLPLSERVEAVISLSNLKDHFLTKEKGEQGQGRVDNLSELITAAHGYVHVQSDEMPDMDELSSFLAHAALEAGDGQGDVGDDCIQMMTLHSAKGLEFPMVFLSGLEEGLFPHQMSVDEPGRLEEERRLCYVGITRAEQQLVISYAEQRQLHGQTRFNPPSRFLRELPEELVEEIRPKVQTYQTSYRSAKSYQAKPQRPAQRKGTSTESGFQIGQLVSHAKFGEGVITSAEGSGTHARVEVNFQSAGLKWLVLAYANLEKV</sequence>
<evidence type="ECO:0000256" key="14">
    <source>
        <dbReference type="SAM" id="MobiDB-lite"/>
    </source>
</evidence>
<comment type="catalytic activity">
    <reaction evidence="13">
        <text>ATP + H2O = ADP + phosphate + H(+)</text>
        <dbReference type="Rhea" id="RHEA:13065"/>
        <dbReference type="ChEBI" id="CHEBI:15377"/>
        <dbReference type="ChEBI" id="CHEBI:15378"/>
        <dbReference type="ChEBI" id="CHEBI:30616"/>
        <dbReference type="ChEBI" id="CHEBI:43474"/>
        <dbReference type="ChEBI" id="CHEBI:456216"/>
        <dbReference type="EC" id="5.6.2.4"/>
    </reaction>
</comment>
<dbReference type="GO" id="GO:0016787">
    <property type="term" value="F:hydrolase activity"/>
    <property type="evidence" value="ECO:0007669"/>
    <property type="project" value="UniProtKB-KW"/>
</dbReference>
<dbReference type="InterPro" id="IPR000212">
    <property type="entry name" value="DNA_helicase_UvrD/REP"/>
</dbReference>
<dbReference type="Pfam" id="PF13361">
    <property type="entry name" value="UvrD_C"/>
    <property type="match status" value="1"/>
</dbReference>
<evidence type="ECO:0000256" key="1">
    <source>
        <dbReference type="ARBA" id="ARBA00009922"/>
    </source>
</evidence>
<evidence type="ECO:0000256" key="12">
    <source>
        <dbReference type="ARBA" id="ARBA00034923"/>
    </source>
</evidence>
<keyword evidence="6" id="KW-0067">ATP-binding</keyword>
<organism evidence="16">
    <name type="scientific">uncultured Thiotrichaceae bacterium</name>
    <dbReference type="NCBI Taxonomy" id="298394"/>
    <lineage>
        <taxon>Bacteria</taxon>
        <taxon>Pseudomonadati</taxon>
        <taxon>Pseudomonadota</taxon>
        <taxon>Gammaproteobacteria</taxon>
        <taxon>Thiotrichales</taxon>
        <taxon>Thiotrichaceae</taxon>
        <taxon>environmental samples</taxon>
    </lineage>
</organism>
<gene>
    <name evidence="16" type="ORF">HELGO_WM36824</name>
</gene>
<keyword evidence="8" id="KW-0234">DNA repair</keyword>
<protein>
    <recommendedName>
        <fullName evidence="11">DNA 3'-5' helicase</fullName>
        <ecNumber evidence="11">5.6.2.4</ecNumber>
    </recommendedName>
    <alternativeName>
        <fullName evidence="12">DNA 3'-5' helicase II</fullName>
    </alternativeName>
</protein>
<keyword evidence="7" id="KW-0238">DNA-binding</keyword>
<evidence type="ECO:0000256" key="13">
    <source>
        <dbReference type="ARBA" id="ARBA00048988"/>
    </source>
</evidence>
<dbReference type="EMBL" id="CACVAV010000166">
    <property type="protein sequence ID" value="CAA6810433.1"/>
    <property type="molecule type" value="Genomic_DNA"/>
</dbReference>
<evidence type="ECO:0000256" key="8">
    <source>
        <dbReference type="ARBA" id="ARBA00023204"/>
    </source>
</evidence>
<evidence type="ECO:0000256" key="9">
    <source>
        <dbReference type="ARBA" id="ARBA00023235"/>
    </source>
</evidence>
<keyword evidence="4" id="KW-0378">Hydrolase</keyword>
<feature type="non-terminal residue" evidence="16">
    <location>
        <position position="1"/>
    </location>
</feature>
<evidence type="ECO:0000256" key="2">
    <source>
        <dbReference type="ARBA" id="ARBA00022741"/>
    </source>
</evidence>
<comment type="similarity">
    <text evidence="1">Belongs to the helicase family. UvrD subfamily.</text>
</comment>
<dbReference type="Gene3D" id="1.10.486.10">
    <property type="entry name" value="PCRA, domain 4"/>
    <property type="match status" value="1"/>
</dbReference>
<dbReference type="EC" id="5.6.2.4" evidence="11"/>
<dbReference type="SUPFAM" id="SSF52540">
    <property type="entry name" value="P-loop containing nucleoside triphosphate hydrolases"/>
    <property type="match status" value="1"/>
</dbReference>
<dbReference type="GO" id="GO:0033202">
    <property type="term" value="C:DNA helicase complex"/>
    <property type="evidence" value="ECO:0007669"/>
    <property type="project" value="TreeGrafter"/>
</dbReference>
<accession>A0A6S6T5M6</accession>
<dbReference type="PROSITE" id="PS51217">
    <property type="entry name" value="UVRD_HELICASE_CTER"/>
    <property type="match status" value="1"/>
</dbReference>
<dbReference type="Gene3D" id="3.40.50.300">
    <property type="entry name" value="P-loop containing nucleotide triphosphate hydrolases"/>
    <property type="match status" value="1"/>
</dbReference>
<evidence type="ECO:0000256" key="7">
    <source>
        <dbReference type="ARBA" id="ARBA00023125"/>
    </source>
</evidence>
<keyword evidence="9" id="KW-0413">Isomerase</keyword>
<keyword evidence="5 16" id="KW-0347">Helicase</keyword>
<name>A0A6S6T5M6_9GAMM</name>
<evidence type="ECO:0000256" key="3">
    <source>
        <dbReference type="ARBA" id="ARBA00022763"/>
    </source>
</evidence>
<dbReference type="GO" id="GO:0000725">
    <property type="term" value="P:recombinational repair"/>
    <property type="evidence" value="ECO:0007669"/>
    <property type="project" value="TreeGrafter"/>
</dbReference>
<proteinExistence type="inferred from homology"/>
<dbReference type="AlphaFoldDB" id="A0A6S6T5M6"/>
<keyword evidence="3" id="KW-0227">DNA damage</keyword>
<dbReference type="GO" id="GO:0043138">
    <property type="term" value="F:3'-5' DNA helicase activity"/>
    <property type="evidence" value="ECO:0007669"/>
    <property type="project" value="UniProtKB-EC"/>
</dbReference>
<evidence type="ECO:0000256" key="6">
    <source>
        <dbReference type="ARBA" id="ARBA00022840"/>
    </source>
</evidence>